<dbReference type="eggNOG" id="COG1309">
    <property type="taxonomic scope" value="Bacteria"/>
</dbReference>
<dbReference type="InterPro" id="IPR050624">
    <property type="entry name" value="HTH-type_Tx_Regulator"/>
</dbReference>
<dbReference type="Pfam" id="PF00440">
    <property type="entry name" value="TetR_N"/>
    <property type="match status" value="1"/>
</dbReference>
<dbReference type="InterPro" id="IPR001647">
    <property type="entry name" value="HTH_TetR"/>
</dbReference>
<dbReference type="PANTHER" id="PTHR43479:SF11">
    <property type="entry name" value="ACREF_ENVCD OPERON REPRESSOR-RELATED"/>
    <property type="match status" value="1"/>
</dbReference>
<evidence type="ECO:0000256" key="2">
    <source>
        <dbReference type="PROSITE-ProRule" id="PRU00335"/>
    </source>
</evidence>
<dbReference type="RefSeq" id="WP_003080660.1">
    <property type="nucleotide sequence ID" value="NZ_AEUW02000001.1"/>
</dbReference>
<dbReference type="GO" id="GO:0003677">
    <property type="term" value="F:DNA binding"/>
    <property type="evidence" value="ECO:0007669"/>
    <property type="project" value="UniProtKB-UniRule"/>
</dbReference>
<evidence type="ECO:0000313" key="4">
    <source>
        <dbReference type="EMBL" id="EHJ52540.1"/>
    </source>
</evidence>
<dbReference type="AlphaFoldDB" id="G5JXB6"/>
<keyword evidence="1 2" id="KW-0238">DNA-binding</keyword>
<dbReference type="EMBL" id="AEUW02000001">
    <property type="protein sequence ID" value="EHJ52540.1"/>
    <property type="molecule type" value="Genomic_DNA"/>
</dbReference>
<evidence type="ECO:0000256" key="1">
    <source>
        <dbReference type="ARBA" id="ARBA00023125"/>
    </source>
</evidence>
<dbReference type="PROSITE" id="PS50977">
    <property type="entry name" value="HTH_TETR_2"/>
    <property type="match status" value="1"/>
</dbReference>
<reference evidence="4 5" key="1">
    <citation type="journal article" date="2014" name="Int. J. Syst. Evol. Microbiol.">
        <title>Phylogenomics and the dynamic genome evolution of the genus Streptococcus.</title>
        <authorList>
            <consortium name="The Broad Institute Genome Sequencing Platform"/>
            <person name="Richards V.P."/>
            <person name="Palmer S.R."/>
            <person name="Pavinski Bitar P.D."/>
            <person name="Qin X."/>
            <person name="Weinstock G.M."/>
            <person name="Highlander S.K."/>
            <person name="Town C.D."/>
            <person name="Burne R.A."/>
            <person name="Stanhope M.J."/>
        </authorList>
    </citation>
    <scope>NUCLEOTIDE SEQUENCE [LARGE SCALE GENOMIC DNA]</scope>
    <source>
        <strain evidence="4 5">NCTC 11558</strain>
    </source>
</reference>
<dbReference type="PANTHER" id="PTHR43479">
    <property type="entry name" value="ACREF/ENVCD OPERON REPRESSOR-RELATED"/>
    <property type="match status" value="1"/>
</dbReference>
<keyword evidence="5" id="KW-1185">Reference proteome</keyword>
<dbReference type="InterPro" id="IPR009057">
    <property type="entry name" value="Homeodomain-like_sf"/>
</dbReference>
<name>G5JXB6_9STRE</name>
<dbReference type="Proteomes" id="UP000003573">
    <property type="component" value="Unassembled WGS sequence"/>
</dbReference>
<dbReference type="PRINTS" id="PR00455">
    <property type="entry name" value="HTHTETR"/>
</dbReference>
<organism evidence="4 5">
    <name type="scientific">Streptococcus macacae NCTC 11558</name>
    <dbReference type="NCBI Taxonomy" id="764298"/>
    <lineage>
        <taxon>Bacteria</taxon>
        <taxon>Bacillati</taxon>
        <taxon>Bacillota</taxon>
        <taxon>Bacilli</taxon>
        <taxon>Lactobacillales</taxon>
        <taxon>Streptococcaceae</taxon>
        <taxon>Streptococcus</taxon>
    </lineage>
</organism>
<sequence>MKQSEKSIQTQIKIKEAALALFSKKGYQDTTMSDIVQLTALSKGAVYHHFQSKEEILQQLMEEEMRKVTDAMKALAAAEHLPAKLRLLDLLDFLIGDEGLNQLSQINWSEKVPFGLLFTLRNTVNVLSRYVSEIIEQGNQNGEFSCPYPFELASSFVILLDVWLDPTIADSSHLALSQKIDYLAYFLNSQQLPLLSDEKCQELKKRVSINQQ</sequence>
<dbReference type="InterPro" id="IPR023772">
    <property type="entry name" value="DNA-bd_HTH_TetR-type_CS"/>
</dbReference>
<comment type="caution">
    <text evidence="4">The sequence shown here is derived from an EMBL/GenBank/DDBJ whole genome shotgun (WGS) entry which is preliminary data.</text>
</comment>
<accession>G5JXB6</accession>
<feature type="DNA-binding region" description="H-T-H motif" evidence="2">
    <location>
        <begin position="31"/>
        <end position="50"/>
    </location>
</feature>
<dbReference type="PROSITE" id="PS01081">
    <property type="entry name" value="HTH_TETR_1"/>
    <property type="match status" value="1"/>
</dbReference>
<dbReference type="OrthoDB" id="9814200at2"/>
<evidence type="ECO:0000313" key="5">
    <source>
        <dbReference type="Proteomes" id="UP000003573"/>
    </source>
</evidence>
<protein>
    <submittedName>
        <fullName evidence="4">Transcriptional regulator, TetR family</fullName>
    </submittedName>
</protein>
<feature type="domain" description="HTH tetR-type" evidence="3">
    <location>
        <begin position="8"/>
        <end position="68"/>
    </location>
</feature>
<dbReference type="STRING" id="764298.STRMA_1271"/>
<proteinExistence type="predicted"/>
<evidence type="ECO:0000259" key="3">
    <source>
        <dbReference type="PROSITE" id="PS50977"/>
    </source>
</evidence>
<gene>
    <name evidence="4" type="ORF">STRMA_1271</name>
</gene>
<dbReference type="SUPFAM" id="SSF46689">
    <property type="entry name" value="Homeodomain-like"/>
    <property type="match status" value="1"/>
</dbReference>
<dbReference type="Gene3D" id="1.10.357.10">
    <property type="entry name" value="Tetracycline Repressor, domain 2"/>
    <property type="match status" value="1"/>
</dbReference>